<dbReference type="Pfam" id="PF21993">
    <property type="entry name" value="TetR_C_13_2"/>
    <property type="match status" value="1"/>
</dbReference>
<dbReference type="PROSITE" id="PS50977">
    <property type="entry name" value="HTH_TETR_2"/>
    <property type="match status" value="1"/>
</dbReference>
<dbReference type="Proteomes" id="UP000030063">
    <property type="component" value="Unassembled WGS sequence"/>
</dbReference>
<dbReference type="STRING" id="1395571.TMS3_0100370"/>
<evidence type="ECO:0000256" key="3">
    <source>
        <dbReference type="ARBA" id="ARBA00023163"/>
    </source>
</evidence>
<gene>
    <name evidence="6" type="ORF">TMS3_0100370</name>
</gene>
<organism evidence="6 7">
    <name type="scientific">Pseudomonas taeanensis MS-3</name>
    <dbReference type="NCBI Taxonomy" id="1395571"/>
    <lineage>
        <taxon>Bacteria</taxon>
        <taxon>Pseudomonadati</taxon>
        <taxon>Pseudomonadota</taxon>
        <taxon>Gammaproteobacteria</taxon>
        <taxon>Pseudomonadales</taxon>
        <taxon>Pseudomonadaceae</taxon>
        <taxon>Pseudomonas</taxon>
    </lineage>
</organism>
<dbReference type="GO" id="GO:0003677">
    <property type="term" value="F:DNA binding"/>
    <property type="evidence" value="ECO:0007669"/>
    <property type="project" value="UniProtKB-UniRule"/>
</dbReference>
<keyword evidence="3" id="KW-0804">Transcription</keyword>
<dbReference type="EMBL" id="AWSQ01000001">
    <property type="protein sequence ID" value="KFX70432.1"/>
    <property type="molecule type" value="Genomic_DNA"/>
</dbReference>
<dbReference type="PANTHER" id="PTHR47506">
    <property type="entry name" value="TRANSCRIPTIONAL REGULATORY PROTEIN"/>
    <property type="match status" value="1"/>
</dbReference>
<keyword evidence="7" id="KW-1185">Reference proteome</keyword>
<dbReference type="InterPro" id="IPR009057">
    <property type="entry name" value="Homeodomain-like_sf"/>
</dbReference>
<reference evidence="6 7" key="1">
    <citation type="journal article" date="2014" name="Genome Announc.">
        <title>Draft Genome Sequence of Petroleum Oil-Degrading Marine Bacterium Pseudomonas taeanensis Strain MS-3, Isolated from a Crude Oil-Contaminated Seashore.</title>
        <authorList>
            <person name="Lee S.Y."/>
            <person name="Kim S.H."/>
            <person name="Lee D.G."/>
            <person name="Shin S."/>
            <person name="Yun S.H."/>
            <person name="Choi C.W."/>
            <person name="Chung Y.H."/>
            <person name="Choi J.S."/>
            <person name="Kahng H.Y."/>
            <person name="Kim S.I."/>
        </authorList>
    </citation>
    <scope>NUCLEOTIDE SEQUENCE [LARGE SCALE GENOMIC DNA]</scope>
    <source>
        <strain evidence="6 7">MS-3</strain>
    </source>
</reference>
<evidence type="ECO:0000256" key="1">
    <source>
        <dbReference type="ARBA" id="ARBA00023015"/>
    </source>
</evidence>
<keyword evidence="2 4" id="KW-0238">DNA-binding</keyword>
<comment type="caution">
    <text evidence="6">The sequence shown here is derived from an EMBL/GenBank/DDBJ whole genome shotgun (WGS) entry which is preliminary data.</text>
</comment>
<feature type="DNA-binding region" description="H-T-H motif" evidence="4">
    <location>
        <begin position="29"/>
        <end position="48"/>
    </location>
</feature>
<dbReference type="InterPro" id="IPR036271">
    <property type="entry name" value="Tet_transcr_reg_TetR-rel_C_sf"/>
</dbReference>
<dbReference type="AlphaFoldDB" id="A0A0A1YKK0"/>
<dbReference type="SUPFAM" id="SSF48498">
    <property type="entry name" value="Tetracyclin repressor-like, C-terminal domain"/>
    <property type="match status" value="1"/>
</dbReference>
<proteinExistence type="predicted"/>
<dbReference type="Gene3D" id="1.10.357.10">
    <property type="entry name" value="Tetracycline Repressor, domain 2"/>
    <property type="match status" value="1"/>
</dbReference>
<evidence type="ECO:0000256" key="2">
    <source>
        <dbReference type="ARBA" id="ARBA00023125"/>
    </source>
</evidence>
<dbReference type="SUPFAM" id="SSF46689">
    <property type="entry name" value="Homeodomain-like"/>
    <property type="match status" value="1"/>
</dbReference>
<sequence length="199" mass="21971">MNTKNPTTRDRLVAAMADTLQRKGLHGAGLNELLIQAQAPKGSLYHHFPGGKTELAVAAIEHIGRRIDGFFVQLFREHADPLQAMQRWLDNTLQQLESSRFERGCPLATVALESGPEDVEIRAALARCFARLRQALAAQLQGVGFTDDSADGFANLFVSLYEGGLLQARVAGNCEPLRTASAALFQLIRHYPREPRHDQ</sequence>
<dbReference type="RefSeq" id="WP_025163245.1">
    <property type="nucleotide sequence ID" value="NZ_AWSQ01000001.1"/>
</dbReference>
<dbReference type="InterPro" id="IPR054156">
    <property type="entry name" value="YxaF_TetR_C"/>
</dbReference>
<dbReference type="Pfam" id="PF00440">
    <property type="entry name" value="TetR_N"/>
    <property type="match status" value="1"/>
</dbReference>
<protein>
    <submittedName>
        <fullName evidence="6">TetR family transcriptional regulator</fullName>
    </submittedName>
</protein>
<evidence type="ECO:0000313" key="7">
    <source>
        <dbReference type="Proteomes" id="UP000030063"/>
    </source>
</evidence>
<evidence type="ECO:0000313" key="6">
    <source>
        <dbReference type="EMBL" id="KFX70432.1"/>
    </source>
</evidence>
<evidence type="ECO:0000256" key="4">
    <source>
        <dbReference type="PROSITE-ProRule" id="PRU00335"/>
    </source>
</evidence>
<dbReference type="InterPro" id="IPR001647">
    <property type="entry name" value="HTH_TetR"/>
</dbReference>
<evidence type="ECO:0000259" key="5">
    <source>
        <dbReference type="PROSITE" id="PS50977"/>
    </source>
</evidence>
<dbReference type="eggNOG" id="COG1309">
    <property type="taxonomic scope" value="Bacteria"/>
</dbReference>
<accession>A0A0A1YKK0</accession>
<keyword evidence="1" id="KW-0805">Transcription regulation</keyword>
<dbReference type="PANTHER" id="PTHR47506:SF3">
    <property type="entry name" value="HTH-TYPE TRANSCRIPTIONAL REGULATOR LMRA"/>
    <property type="match status" value="1"/>
</dbReference>
<feature type="domain" description="HTH tetR-type" evidence="5">
    <location>
        <begin position="6"/>
        <end position="66"/>
    </location>
</feature>
<name>A0A0A1YKK0_9PSED</name>